<dbReference type="EMBL" id="CAFBLX010000492">
    <property type="protein sequence ID" value="CAB4932344.1"/>
    <property type="molecule type" value="Genomic_DNA"/>
</dbReference>
<accession>A0A6J7IPZ5</accession>
<name>A0A6J7IPZ5_9ZZZZ</name>
<feature type="region of interest" description="Disordered" evidence="1">
    <location>
        <begin position="1"/>
        <end position="50"/>
    </location>
</feature>
<feature type="compositionally biased region" description="Basic and acidic residues" evidence="1">
    <location>
        <begin position="10"/>
        <end position="31"/>
    </location>
</feature>
<dbReference type="AlphaFoldDB" id="A0A6J7IPZ5"/>
<reference evidence="2" key="1">
    <citation type="submission" date="2020-05" db="EMBL/GenBank/DDBJ databases">
        <authorList>
            <person name="Chiriac C."/>
            <person name="Salcher M."/>
            <person name="Ghai R."/>
            <person name="Kavagutti S V."/>
        </authorList>
    </citation>
    <scope>NUCLEOTIDE SEQUENCE</scope>
</reference>
<feature type="compositionally biased region" description="Basic and acidic residues" evidence="1">
    <location>
        <begin position="198"/>
        <end position="237"/>
    </location>
</feature>
<evidence type="ECO:0000313" key="2">
    <source>
        <dbReference type="EMBL" id="CAB4932344.1"/>
    </source>
</evidence>
<feature type="region of interest" description="Disordered" evidence="1">
    <location>
        <begin position="197"/>
        <end position="258"/>
    </location>
</feature>
<sequence length="272" mass="29483">MPGDAPGDVPAHDEQPHHAGHQLDEGEDGHQVRARGQQLGETHGEEVGPRVRVAVGGDLAGLHEDHAEALDEDDGFDEVRRTEVRAGEPGQPLGGAWVVALADDDQGGDADDGAQAQQLVDQVVDGGVTDQRPVEFGIERLPVGLEPDDRAEHEADHHQPVRPADGAELVHPRVRGELHHHLLEAGDERTQARPVRLAQRDRAHHQDGAAEEVRPTHDAEQRTHGAQRDRQRVHDAAFRSTAGPPSCSPDRPRVDARGCPATSVRWAFATEE</sequence>
<gene>
    <name evidence="2" type="ORF">UFOPK3472_04162</name>
</gene>
<evidence type="ECO:0000256" key="1">
    <source>
        <dbReference type="SAM" id="MobiDB-lite"/>
    </source>
</evidence>
<protein>
    <submittedName>
        <fullName evidence="2">Unannotated protein</fullName>
    </submittedName>
</protein>
<proteinExistence type="predicted"/>
<organism evidence="2">
    <name type="scientific">freshwater metagenome</name>
    <dbReference type="NCBI Taxonomy" id="449393"/>
    <lineage>
        <taxon>unclassified sequences</taxon>
        <taxon>metagenomes</taxon>
        <taxon>ecological metagenomes</taxon>
    </lineage>
</organism>